<gene>
    <name evidence="2" type="ORF">LCGC14_0315760</name>
</gene>
<proteinExistence type="predicted"/>
<dbReference type="SUPFAM" id="SSF46955">
    <property type="entry name" value="Putative DNA-binding domain"/>
    <property type="match status" value="1"/>
</dbReference>
<dbReference type="AlphaFoldDB" id="A0A0F9TKX4"/>
<dbReference type="NCBIfam" id="TIGR01764">
    <property type="entry name" value="excise"/>
    <property type="match status" value="1"/>
</dbReference>
<organism evidence="2">
    <name type="scientific">marine sediment metagenome</name>
    <dbReference type="NCBI Taxonomy" id="412755"/>
    <lineage>
        <taxon>unclassified sequences</taxon>
        <taxon>metagenomes</taxon>
        <taxon>ecological metagenomes</taxon>
    </lineage>
</organism>
<dbReference type="InterPro" id="IPR010093">
    <property type="entry name" value="SinI_DNA-bd"/>
</dbReference>
<dbReference type="EMBL" id="LAZR01000210">
    <property type="protein sequence ID" value="KKN81810.1"/>
    <property type="molecule type" value="Genomic_DNA"/>
</dbReference>
<feature type="domain" description="Helix-turn-helix" evidence="1">
    <location>
        <begin position="9"/>
        <end position="55"/>
    </location>
</feature>
<dbReference type="GO" id="GO:0003677">
    <property type="term" value="F:DNA binding"/>
    <property type="evidence" value="ECO:0007669"/>
    <property type="project" value="InterPro"/>
</dbReference>
<protein>
    <recommendedName>
        <fullName evidence="1">Helix-turn-helix domain-containing protein</fullName>
    </recommendedName>
</protein>
<sequence length="75" mass="8213">MAGMTDTIMTLDDLATYIKLSKSSLYKLCQAGKVPGTKIGRHWRFHKDAIDAWICDGIPPTQAYGRLKGKKEGGG</sequence>
<dbReference type="InterPro" id="IPR009061">
    <property type="entry name" value="DNA-bd_dom_put_sf"/>
</dbReference>
<name>A0A0F9TKX4_9ZZZZ</name>
<reference evidence="2" key="1">
    <citation type="journal article" date="2015" name="Nature">
        <title>Complex archaea that bridge the gap between prokaryotes and eukaryotes.</title>
        <authorList>
            <person name="Spang A."/>
            <person name="Saw J.H."/>
            <person name="Jorgensen S.L."/>
            <person name="Zaremba-Niedzwiedzka K."/>
            <person name="Martijn J."/>
            <person name="Lind A.E."/>
            <person name="van Eijk R."/>
            <person name="Schleper C."/>
            <person name="Guy L."/>
            <person name="Ettema T.J."/>
        </authorList>
    </citation>
    <scope>NUCLEOTIDE SEQUENCE</scope>
</reference>
<comment type="caution">
    <text evidence="2">The sequence shown here is derived from an EMBL/GenBank/DDBJ whole genome shotgun (WGS) entry which is preliminary data.</text>
</comment>
<evidence type="ECO:0000313" key="2">
    <source>
        <dbReference type="EMBL" id="KKN81810.1"/>
    </source>
</evidence>
<evidence type="ECO:0000259" key="1">
    <source>
        <dbReference type="Pfam" id="PF12728"/>
    </source>
</evidence>
<accession>A0A0F9TKX4</accession>
<dbReference type="Pfam" id="PF12728">
    <property type="entry name" value="HTH_17"/>
    <property type="match status" value="1"/>
</dbReference>
<dbReference type="InterPro" id="IPR041657">
    <property type="entry name" value="HTH_17"/>
</dbReference>